<keyword evidence="1" id="KW-0413">Isomerase</keyword>
<dbReference type="PIRSF" id="PIRSF001430">
    <property type="entry name" value="tRNA_psdUrid_synth"/>
    <property type="match status" value="1"/>
</dbReference>
<evidence type="ECO:0000313" key="2">
    <source>
        <dbReference type="Proteomes" id="UP001548189"/>
    </source>
</evidence>
<proteinExistence type="inferred from homology"/>
<evidence type="ECO:0000313" key="1">
    <source>
        <dbReference type="EMBL" id="MET1254302.1"/>
    </source>
</evidence>
<dbReference type="PANTHER" id="PTHR11142:SF0">
    <property type="entry name" value="TRNA PSEUDOURIDINE SYNTHASE-LIKE 1"/>
    <property type="match status" value="1"/>
</dbReference>
<dbReference type="Pfam" id="PF01416">
    <property type="entry name" value="PseudoU_synth_1"/>
    <property type="match status" value="2"/>
</dbReference>
<reference evidence="1 2" key="1">
    <citation type="submission" date="2024-06" db="EMBL/GenBank/DDBJ databases">
        <authorList>
            <person name="Li F."/>
        </authorList>
    </citation>
    <scope>NUCLEOTIDE SEQUENCE [LARGE SCALE GENOMIC DNA]</scope>
    <source>
        <strain evidence="1 2">GXAS 311</strain>
    </source>
</reference>
<dbReference type="InterPro" id="IPR020103">
    <property type="entry name" value="PsdUridine_synth_cat_dom_sf"/>
</dbReference>
<name>A0ABV2BRV4_9GAMM</name>
<dbReference type="Gene3D" id="3.30.70.580">
    <property type="entry name" value="Pseudouridine synthase I, catalytic domain, N-terminal subdomain"/>
    <property type="match status" value="1"/>
</dbReference>
<dbReference type="HAMAP" id="MF_00171">
    <property type="entry name" value="TruA"/>
    <property type="match status" value="1"/>
</dbReference>
<gene>
    <name evidence="1" type="primary">truA</name>
    <name evidence="1" type="ORF">ABVT43_04085</name>
</gene>
<dbReference type="EMBL" id="JBEVCJ010000003">
    <property type="protein sequence ID" value="MET1254302.1"/>
    <property type="molecule type" value="Genomic_DNA"/>
</dbReference>
<dbReference type="EC" id="5.4.99.12" evidence="1"/>
<keyword evidence="2" id="KW-1185">Reference proteome</keyword>
<dbReference type="InterPro" id="IPR020095">
    <property type="entry name" value="PsdUridine_synth_TruA_C"/>
</dbReference>
<dbReference type="PANTHER" id="PTHR11142">
    <property type="entry name" value="PSEUDOURIDYLATE SYNTHASE"/>
    <property type="match status" value="1"/>
</dbReference>
<accession>A0ABV2BRV4</accession>
<dbReference type="InterPro" id="IPR020094">
    <property type="entry name" value="TruA/RsuA/RluB/E/F_N"/>
</dbReference>
<dbReference type="NCBIfam" id="TIGR00071">
    <property type="entry name" value="hisT_truA"/>
    <property type="match status" value="1"/>
</dbReference>
<sequence length="264" mass="29774">MNIALGIEYSGSNYCGWQRQSHSPSVQQSLEVVLSKIANHSVSVFCAGRTDTGVHATAQVVSFQLNNERPLRAWELGANSQLPDDICVRWAKPVPDEFHARHSAFARRYRYVIQNTRYCSAILSGKVTWYRTPLNHELMHQGAQALIGENNFSSFQASSCQSPTPFRRIDEISVNRYNEFVIIDVRANAFLHHMVRNIVGCLVEVGFQRQPVEFVQQVLAVQDRTAAPMTAKPDGLYLVQVAYPEKYQIPQLPLGPLTLPQSFL</sequence>
<dbReference type="Gene3D" id="3.30.70.660">
    <property type="entry name" value="Pseudouridine synthase I, catalytic domain, C-terminal subdomain"/>
    <property type="match status" value="1"/>
</dbReference>
<dbReference type="InterPro" id="IPR001406">
    <property type="entry name" value="PsdUridine_synth_TruA"/>
</dbReference>
<dbReference type="Proteomes" id="UP001548189">
    <property type="component" value="Unassembled WGS sequence"/>
</dbReference>
<dbReference type="GO" id="GO:0160147">
    <property type="term" value="F:tRNA pseudouridine(38-40) synthase activity"/>
    <property type="evidence" value="ECO:0007669"/>
    <property type="project" value="UniProtKB-EC"/>
</dbReference>
<dbReference type="SUPFAM" id="SSF55120">
    <property type="entry name" value="Pseudouridine synthase"/>
    <property type="match status" value="1"/>
</dbReference>
<dbReference type="CDD" id="cd02570">
    <property type="entry name" value="PseudoU_synth_EcTruA"/>
    <property type="match status" value="1"/>
</dbReference>
<protein>
    <submittedName>
        <fullName evidence="1">tRNA pseudouridine(38-40) synthase TruA</fullName>
        <ecNumber evidence="1">5.4.99.12</ecNumber>
    </submittedName>
</protein>
<organism evidence="1 2">
    <name type="scientific">Aliikangiella maris</name>
    <dbReference type="NCBI Taxonomy" id="3162458"/>
    <lineage>
        <taxon>Bacteria</taxon>
        <taxon>Pseudomonadati</taxon>
        <taxon>Pseudomonadota</taxon>
        <taxon>Gammaproteobacteria</taxon>
        <taxon>Oceanospirillales</taxon>
        <taxon>Pleioneaceae</taxon>
        <taxon>Aliikangiella</taxon>
    </lineage>
</organism>
<dbReference type="InterPro" id="IPR020097">
    <property type="entry name" value="PsdUridine_synth_TruA_a/b_dom"/>
</dbReference>
<comment type="caution">
    <text evidence="1">The sequence shown here is derived from an EMBL/GenBank/DDBJ whole genome shotgun (WGS) entry which is preliminary data.</text>
</comment>